<reference evidence="2" key="1">
    <citation type="submission" date="2014-11" db="EMBL/GenBank/DDBJ databases">
        <authorList>
            <person name="Amaro Gonzalez C."/>
        </authorList>
    </citation>
    <scope>NUCLEOTIDE SEQUENCE</scope>
</reference>
<proteinExistence type="predicted"/>
<accession>A0A0E9X7H3</accession>
<feature type="transmembrane region" description="Helical" evidence="1">
    <location>
        <begin position="37"/>
        <end position="55"/>
    </location>
</feature>
<sequence length="82" mass="9286">MCAANGAINIDPALILYILYFQLIKAPFGGFCTNNEWVTKVMGWVMITVFWFYIFRCPGNSHSHMGLVDPSFSQHSECPSLH</sequence>
<name>A0A0E9X7H3_ANGAN</name>
<keyword evidence="1" id="KW-0472">Membrane</keyword>
<keyword evidence="1" id="KW-0812">Transmembrane</keyword>
<reference evidence="2" key="2">
    <citation type="journal article" date="2015" name="Fish Shellfish Immunol.">
        <title>Early steps in the European eel (Anguilla anguilla)-Vibrio vulnificus interaction in the gills: Role of the RtxA13 toxin.</title>
        <authorList>
            <person name="Callol A."/>
            <person name="Pajuelo D."/>
            <person name="Ebbesson L."/>
            <person name="Teles M."/>
            <person name="MacKenzie S."/>
            <person name="Amaro C."/>
        </authorList>
    </citation>
    <scope>NUCLEOTIDE SEQUENCE</scope>
</reference>
<dbReference type="AlphaFoldDB" id="A0A0E9X7H3"/>
<evidence type="ECO:0000256" key="1">
    <source>
        <dbReference type="SAM" id="Phobius"/>
    </source>
</evidence>
<dbReference type="EMBL" id="GBXM01010924">
    <property type="protein sequence ID" value="JAH97653.1"/>
    <property type="molecule type" value="Transcribed_RNA"/>
</dbReference>
<keyword evidence="1" id="KW-1133">Transmembrane helix</keyword>
<organism evidence="2">
    <name type="scientific">Anguilla anguilla</name>
    <name type="common">European freshwater eel</name>
    <name type="synonym">Muraena anguilla</name>
    <dbReference type="NCBI Taxonomy" id="7936"/>
    <lineage>
        <taxon>Eukaryota</taxon>
        <taxon>Metazoa</taxon>
        <taxon>Chordata</taxon>
        <taxon>Craniata</taxon>
        <taxon>Vertebrata</taxon>
        <taxon>Euteleostomi</taxon>
        <taxon>Actinopterygii</taxon>
        <taxon>Neopterygii</taxon>
        <taxon>Teleostei</taxon>
        <taxon>Anguilliformes</taxon>
        <taxon>Anguillidae</taxon>
        <taxon>Anguilla</taxon>
    </lineage>
</organism>
<protein>
    <submittedName>
        <fullName evidence="2">Uncharacterized protein</fullName>
    </submittedName>
</protein>
<evidence type="ECO:0000313" key="2">
    <source>
        <dbReference type="EMBL" id="JAH97653.1"/>
    </source>
</evidence>